<sequence>MTHMIMNGFTIISRSLFYVYKPLRDRTSSFGINIELTTSTPRYHSFPFLLPFFALFFSTLAEPPKDIIPMPPFAVKIMKFMNDEKPGREIDQVRVGCFVLFCHIDDANSCVHWIKTGCHCSENCTQFSKIYTRENLLPKSEKRSIWKTTKECINDCILLLSKRDKSDSICTSICTFHFSYADREEYQKNVMDTFADWFTQSHLRLI</sequence>
<dbReference type="Proteomes" id="UP000005239">
    <property type="component" value="Unassembled WGS sequence"/>
</dbReference>
<evidence type="ECO:0000313" key="1">
    <source>
        <dbReference type="EnsemblMetazoa" id="PPA36212.1"/>
    </source>
</evidence>
<reference evidence="1" key="2">
    <citation type="submission" date="2022-06" db="UniProtKB">
        <authorList>
            <consortium name="EnsemblMetazoa"/>
        </authorList>
    </citation>
    <scope>IDENTIFICATION</scope>
    <source>
        <strain evidence="1">PS312</strain>
    </source>
</reference>
<dbReference type="AlphaFoldDB" id="A0A2A6CVB8"/>
<evidence type="ECO:0000313" key="2">
    <source>
        <dbReference type="Proteomes" id="UP000005239"/>
    </source>
</evidence>
<name>A0A2A6CVB8_PRIPA</name>
<dbReference type="PANTHER" id="PTHR47510">
    <property type="entry name" value="REVERSE TRANSCRIPTASE DOMAIN-CONTAINING PROTEIN"/>
    <property type="match status" value="1"/>
</dbReference>
<organism evidence="1 2">
    <name type="scientific">Pristionchus pacificus</name>
    <name type="common">Parasitic nematode worm</name>
    <dbReference type="NCBI Taxonomy" id="54126"/>
    <lineage>
        <taxon>Eukaryota</taxon>
        <taxon>Metazoa</taxon>
        <taxon>Ecdysozoa</taxon>
        <taxon>Nematoda</taxon>
        <taxon>Chromadorea</taxon>
        <taxon>Rhabditida</taxon>
        <taxon>Rhabditina</taxon>
        <taxon>Diplogasteromorpha</taxon>
        <taxon>Diplogasteroidea</taxon>
        <taxon>Neodiplogasteridae</taxon>
        <taxon>Pristionchus</taxon>
    </lineage>
</organism>
<accession>A0A2A6CVB8</accession>
<proteinExistence type="predicted"/>
<keyword evidence="2" id="KW-1185">Reference proteome</keyword>
<dbReference type="EnsemblMetazoa" id="PPA36212.1">
    <property type="protein sequence ID" value="PPA36212.1"/>
    <property type="gene ID" value="WBGene00274581"/>
</dbReference>
<protein>
    <submittedName>
        <fullName evidence="1">Uncharacterized protein</fullName>
    </submittedName>
</protein>
<reference evidence="2" key="1">
    <citation type="journal article" date="2008" name="Nat. Genet.">
        <title>The Pristionchus pacificus genome provides a unique perspective on nematode lifestyle and parasitism.</title>
        <authorList>
            <person name="Dieterich C."/>
            <person name="Clifton S.W."/>
            <person name="Schuster L.N."/>
            <person name="Chinwalla A."/>
            <person name="Delehaunty K."/>
            <person name="Dinkelacker I."/>
            <person name="Fulton L."/>
            <person name="Fulton R."/>
            <person name="Godfrey J."/>
            <person name="Minx P."/>
            <person name="Mitreva M."/>
            <person name="Roeseler W."/>
            <person name="Tian H."/>
            <person name="Witte H."/>
            <person name="Yang S.P."/>
            <person name="Wilson R.K."/>
            <person name="Sommer R.J."/>
        </authorList>
    </citation>
    <scope>NUCLEOTIDE SEQUENCE [LARGE SCALE GENOMIC DNA]</scope>
    <source>
        <strain evidence="2">PS312</strain>
    </source>
</reference>
<gene>
    <name evidence="1" type="primary">WBGene00274581</name>
</gene>
<dbReference type="PANTHER" id="PTHR47510:SF3">
    <property type="entry name" value="ENDO_EXONUCLEASE_PHOSPHATASE DOMAIN-CONTAINING PROTEIN"/>
    <property type="match status" value="1"/>
</dbReference>
<accession>A0A8R1UQW6</accession>